<gene>
    <name evidence="1" type="ORF">CQ12_36570</name>
</gene>
<sequence>MAELAIMRPTNKARGFVVGRALEYNFTTLRISRAYVSLLSRPEGDATAISLAWIGDYEIRMHAASPTGAAKQPLFIVDIFDHDAQLFIDSRACYSIAEGAVAFDEFLHMAEPAVGGAHCNPPV</sequence>
<organism evidence="1 2">
    <name type="scientific">Bradyrhizobium jicamae</name>
    <dbReference type="NCBI Taxonomy" id="280332"/>
    <lineage>
        <taxon>Bacteria</taxon>
        <taxon>Pseudomonadati</taxon>
        <taxon>Pseudomonadota</taxon>
        <taxon>Alphaproteobacteria</taxon>
        <taxon>Hyphomicrobiales</taxon>
        <taxon>Nitrobacteraceae</taxon>
        <taxon>Bradyrhizobium</taxon>
    </lineage>
</organism>
<dbReference type="AlphaFoldDB" id="A0A0R3L810"/>
<dbReference type="EMBL" id="LLXZ01000136">
    <property type="protein sequence ID" value="KRR04108.1"/>
    <property type="molecule type" value="Genomic_DNA"/>
</dbReference>
<dbReference type="Proteomes" id="UP000050863">
    <property type="component" value="Unassembled WGS sequence"/>
</dbReference>
<keyword evidence="2" id="KW-1185">Reference proteome</keyword>
<proteinExistence type="predicted"/>
<accession>A0A0R3L810</accession>
<evidence type="ECO:0000313" key="2">
    <source>
        <dbReference type="Proteomes" id="UP000050863"/>
    </source>
</evidence>
<evidence type="ECO:0000313" key="1">
    <source>
        <dbReference type="EMBL" id="KRR04108.1"/>
    </source>
</evidence>
<name>A0A0R3L810_9BRAD</name>
<reference evidence="1 2" key="1">
    <citation type="submission" date="2014-03" db="EMBL/GenBank/DDBJ databases">
        <title>Bradyrhizobium valentinum sp. nov., isolated from effective nodules of Lupinus mariae-josephae, a lupine endemic of basic-lime soils in Eastern Spain.</title>
        <authorList>
            <person name="Duran D."/>
            <person name="Rey L."/>
            <person name="Navarro A."/>
            <person name="Busquets A."/>
            <person name="Imperial J."/>
            <person name="Ruiz-Argueso T."/>
        </authorList>
    </citation>
    <scope>NUCLEOTIDE SEQUENCE [LARGE SCALE GENOMIC DNA]</scope>
    <source>
        <strain evidence="1 2">PAC68</strain>
    </source>
</reference>
<comment type="caution">
    <text evidence="1">The sequence shown here is derived from an EMBL/GenBank/DDBJ whole genome shotgun (WGS) entry which is preliminary data.</text>
</comment>
<protein>
    <submittedName>
        <fullName evidence="1">Uncharacterized protein</fullName>
    </submittedName>
</protein>